<sequence>MILLLRKRTCIVILGLLFLLTLSLLVRFVLPCKTVPSTAIPNVVPEVKTSTLVIAMTFDDGPDPEGTPAVLQVLSKHQAKATFFMIGKQAEKYPDLVRRVHLEGHEIGNHGYLHSYSLYRNVSKAMKDIEETQNLIYRLTGRRPALYRPPGGYISEELALALAKKSITVITWSWIQDTKDWRSPPADIQAGHILHYAKPGQILIFHDGGPNRGETIKTVDMCLAKLASQGYRFVTVSELIQMKGN</sequence>
<evidence type="ECO:0000256" key="2">
    <source>
        <dbReference type="ARBA" id="ARBA00022801"/>
    </source>
</evidence>
<accession>D7CNJ0</accession>
<keyword evidence="1" id="KW-0479">Metal-binding</keyword>
<gene>
    <name evidence="4" type="ordered locus">Slip_1512</name>
</gene>
<dbReference type="Gene3D" id="3.20.20.370">
    <property type="entry name" value="Glycoside hydrolase/deacetylase"/>
    <property type="match status" value="1"/>
</dbReference>
<dbReference type="eggNOG" id="COG0726">
    <property type="taxonomic scope" value="Bacteria"/>
</dbReference>
<dbReference type="CDD" id="cd10959">
    <property type="entry name" value="CE4_NodB_like_3"/>
    <property type="match status" value="1"/>
</dbReference>
<dbReference type="EMBL" id="CP002048">
    <property type="protein sequence ID" value="ADI02275.1"/>
    <property type="molecule type" value="Genomic_DNA"/>
</dbReference>
<dbReference type="HOGENOM" id="CLU_021264_0_1_9"/>
<evidence type="ECO:0000313" key="5">
    <source>
        <dbReference type="Proteomes" id="UP000000378"/>
    </source>
</evidence>
<dbReference type="Proteomes" id="UP000000378">
    <property type="component" value="Chromosome"/>
</dbReference>
<dbReference type="Pfam" id="PF01522">
    <property type="entry name" value="Polysacc_deac_1"/>
    <property type="match status" value="1"/>
</dbReference>
<dbReference type="GO" id="GO:0005975">
    <property type="term" value="P:carbohydrate metabolic process"/>
    <property type="evidence" value="ECO:0007669"/>
    <property type="project" value="InterPro"/>
</dbReference>
<evidence type="ECO:0000259" key="3">
    <source>
        <dbReference type="PROSITE" id="PS51677"/>
    </source>
</evidence>
<evidence type="ECO:0000313" key="4">
    <source>
        <dbReference type="EMBL" id="ADI02275.1"/>
    </source>
</evidence>
<dbReference type="KEGG" id="slp:Slip_1512"/>
<dbReference type="OrthoDB" id="258610at2"/>
<organism evidence="4 5">
    <name type="scientific">Syntrophothermus lipocalidus (strain DSM 12680 / TGB-C1)</name>
    <dbReference type="NCBI Taxonomy" id="643648"/>
    <lineage>
        <taxon>Bacteria</taxon>
        <taxon>Bacillati</taxon>
        <taxon>Bacillota</taxon>
        <taxon>Clostridia</taxon>
        <taxon>Eubacteriales</taxon>
        <taxon>Syntrophomonadaceae</taxon>
        <taxon>Syntrophothermus</taxon>
    </lineage>
</organism>
<dbReference type="GO" id="GO:0016810">
    <property type="term" value="F:hydrolase activity, acting on carbon-nitrogen (but not peptide) bonds"/>
    <property type="evidence" value="ECO:0007669"/>
    <property type="project" value="InterPro"/>
</dbReference>
<keyword evidence="5" id="KW-1185">Reference proteome</keyword>
<dbReference type="GO" id="GO:0016020">
    <property type="term" value="C:membrane"/>
    <property type="evidence" value="ECO:0007669"/>
    <property type="project" value="TreeGrafter"/>
</dbReference>
<evidence type="ECO:0000256" key="1">
    <source>
        <dbReference type="ARBA" id="ARBA00022723"/>
    </source>
</evidence>
<dbReference type="AlphaFoldDB" id="D7CNJ0"/>
<dbReference type="PROSITE" id="PS51677">
    <property type="entry name" value="NODB"/>
    <property type="match status" value="1"/>
</dbReference>
<dbReference type="STRING" id="643648.Slip_1512"/>
<dbReference type="PANTHER" id="PTHR10587:SF133">
    <property type="entry name" value="CHITIN DEACETYLASE 1-RELATED"/>
    <property type="match status" value="1"/>
</dbReference>
<dbReference type="SUPFAM" id="SSF88713">
    <property type="entry name" value="Glycoside hydrolase/deacetylase"/>
    <property type="match status" value="1"/>
</dbReference>
<dbReference type="InterPro" id="IPR002509">
    <property type="entry name" value="NODB_dom"/>
</dbReference>
<dbReference type="PANTHER" id="PTHR10587">
    <property type="entry name" value="GLYCOSYL TRANSFERASE-RELATED"/>
    <property type="match status" value="1"/>
</dbReference>
<dbReference type="InterPro" id="IPR050248">
    <property type="entry name" value="Polysacc_deacetylase_ArnD"/>
</dbReference>
<dbReference type="GO" id="GO:0046872">
    <property type="term" value="F:metal ion binding"/>
    <property type="evidence" value="ECO:0007669"/>
    <property type="project" value="UniProtKB-KW"/>
</dbReference>
<protein>
    <submittedName>
        <fullName evidence="4">Polysaccharide deacetylase</fullName>
    </submittedName>
</protein>
<reference evidence="4 5" key="2">
    <citation type="journal article" date="2010" name="Stand. Genomic Sci.">
        <title>Complete genome sequence of Syntrophothermus lipocalidus type strain (TGB-C1).</title>
        <authorList>
            <person name="Djao O.D."/>
            <person name="Zhang X."/>
            <person name="Lucas S."/>
            <person name="Lapidus A."/>
            <person name="Del Rio T.G."/>
            <person name="Nolan M."/>
            <person name="Tice H."/>
            <person name="Cheng J.F."/>
            <person name="Han C."/>
            <person name="Tapia R."/>
            <person name="Goodwin L."/>
            <person name="Pitluck S."/>
            <person name="Liolios K."/>
            <person name="Ivanova N."/>
            <person name="Mavromatis K."/>
            <person name="Mikhailova N."/>
            <person name="Ovchinnikova G."/>
            <person name="Pati A."/>
            <person name="Brambilla E."/>
            <person name="Chen A."/>
            <person name="Palaniappan K."/>
            <person name="Land M."/>
            <person name="Hauser L."/>
            <person name="Chang Y.J."/>
            <person name="Jeffries C.D."/>
            <person name="Rohde M."/>
            <person name="Sikorski J."/>
            <person name="Spring S."/>
            <person name="Goker M."/>
            <person name="Detter J.C."/>
            <person name="Woyke T."/>
            <person name="Bristow J."/>
            <person name="Eisen J.A."/>
            <person name="Markowitz V."/>
            <person name="Hugenholtz P."/>
            <person name="Kyrpides N.C."/>
            <person name="Klenk H.P."/>
        </authorList>
    </citation>
    <scope>NUCLEOTIDE SEQUENCE [LARGE SCALE GENOMIC DNA]</scope>
    <source>
        <strain evidence="5">DSM 12680 / TGB-C1</strain>
    </source>
</reference>
<name>D7CNJ0_SYNLT</name>
<feature type="domain" description="NodB homology" evidence="3">
    <location>
        <begin position="52"/>
        <end position="234"/>
    </location>
</feature>
<proteinExistence type="predicted"/>
<dbReference type="InterPro" id="IPR011330">
    <property type="entry name" value="Glyco_hydro/deAcase_b/a-brl"/>
</dbReference>
<keyword evidence="2" id="KW-0378">Hydrolase</keyword>
<reference evidence="5" key="1">
    <citation type="journal article" date="2010" name="Stand. Genomic Sci.">
        <title>Complete genome sequence of Syntrophothermus lipocalidus type strain (TGB-C1T).</title>
        <authorList>
            <consortium name="US DOE Joint Genome Institute (JGI-PGF)"/>
            <person name="Djao O."/>
            <person name="Zhang X."/>
            <person name="Lucas S."/>
            <person name="Lapidus A."/>
            <person name="Glavina Del Rio T."/>
            <person name="Nolan M."/>
            <person name="Tice H."/>
            <person name="Cheng J."/>
            <person name="Han C."/>
            <person name="Tapia R."/>
            <person name="Goodwin L."/>
            <person name="Pitluck S."/>
            <person name="Liolios K."/>
            <person name="Ivanova N."/>
            <person name="Mavromatis K."/>
            <person name="Mikhailova N."/>
            <person name="Ovchinnikova G."/>
            <person name="Pati A."/>
            <person name="Brambilla E."/>
            <person name="Chen A."/>
            <person name="Palaniappan K."/>
            <person name="Land M."/>
            <person name="Hauser L."/>
            <person name="Chang Y."/>
            <person name="Jeffries C."/>
            <person name="Rohde M."/>
            <person name="Sikorski J."/>
            <person name="Spring S."/>
            <person name="Goker M."/>
            <person name="Detter J."/>
            <person name="Woyke T."/>
            <person name="Bristow J."/>
            <person name="Eisen J."/>
            <person name="Markowitz V."/>
            <person name="Hugenholtz P."/>
            <person name="Kyrpides N."/>
            <person name="Klenk H."/>
        </authorList>
    </citation>
    <scope>NUCLEOTIDE SEQUENCE [LARGE SCALE GENOMIC DNA]</scope>
    <source>
        <strain evidence="5">DSM 12680 / TGB-C1</strain>
    </source>
</reference>